<evidence type="ECO:0000313" key="3">
    <source>
        <dbReference type="Ensembl" id="ENSPKIP00000039516.1"/>
    </source>
</evidence>
<dbReference type="GeneTree" id="ENSGT00530000063688"/>
<name>A0A3B3TB25_9TELE</name>
<evidence type="ECO:0000313" key="4">
    <source>
        <dbReference type="Proteomes" id="UP000261540"/>
    </source>
</evidence>
<dbReference type="GO" id="GO:0035035">
    <property type="term" value="F:histone acetyltransferase binding"/>
    <property type="evidence" value="ECO:0007669"/>
    <property type="project" value="TreeGrafter"/>
</dbReference>
<feature type="region of interest" description="Disordered" evidence="1">
    <location>
        <begin position="464"/>
        <end position="520"/>
    </location>
</feature>
<sequence length="646" mass="72433">MNIYTLSALPESFTLKPSGAERSWLNRSGAAVPAVKEKLSQLQPSSLHAEQQVWDRRVHCVSQHWTLVRRATLMQRRVRALLGQHAIQHFIHQLNTLREGCLEKDALPASLGPLPQDSSFPGIAEAGLTPALQGQDASRDVHRLASHVQVVMREAQLDSDATESSSDEEPDREVTPGPQGLPVRGGREWRWQAERAEIGSRWAWLQVRLAELGAQIQMLDNFHRRIVSSKERVVLAGPRSSAGNRVQQACSLQTGPSPAHPNDSASDPEAGPSSLTRLLRNIERQSAQLAQIVSRLRDPLCSAPLTMPEPPLPGRWIDRGRQVHLKKHQSRCRKSSQSARTRPLLTYCRRRLFTFDPRCPCMQQEPSLACPLCEFCRPTAVSTEPYWPREAPVGVDERRWAELMRPHPVLSLSSETPLSLYLQSAFCGDERQPALVQIERSSPCFLPPTRDTVFRTPPMLVFSSNPKCQTSHRDGSPFTQRGRRKRRHSNRSSEDADPFSNPSTSTEDSPEGLTVPQGNRTQMLSSNLRWGDLGRHGGLSFDIDDVIIPISLVTATKREELQQKHIVTPSWRVIEVEPLDAGEEAPVGMEELSDKAFACRHLPYEAAERLRWSSWECGRGQRRSGSSFCMTADVWGQSCLERKGPE</sequence>
<dbReference type="Ensembl" id="ENSPKIT00000020524.1">
    <property type="protein sequence ID" value="ENSPKIP00000039516.1"/>
    <property type="gene ID" value="ENSPKIG00000016828.1"/>
</dbReference>
<dbReference type="InterPro" id="IPR029332">
    <property type="entry name" value="PEHE_dom"/>
</dbReference>
<feature type="compositionally biased region" description="Polar residues" evidence="1">
    <location>
        <begin position="241"/>
        <end position="256"/>
    </location>
</feature>
<dbReference type="AlphaFoldDB" id="A0A3B3TB25"/>
<protein>
    <recommendedName>
        <fullName evidence="2">PEHE domain-containing protein</fullName>
    </recommendedName>
</protein>
<dbReference type="PANTHER" id="PTHR22443">
    <property type="entry name" value="NON-SPECIFIC LETHAL 1, ISOFORM M"/>
    <property type="match status" value="1"/>
</dbReference>
<dbReference type="Proteomes" id="UP000261540">
    <property type="component" value="Unplaced"/>
</dbReference>
<dbReference type="PROSITE" id="PS52052">
    <property type="entry name" value="PEHE"/>
    <property type="match status" value="1"/>
</dbReference>
<dbReference type="STRING" id="1676925.ENSPKIP00000039516"/>
<feature type="domain" description="PEHE" evidence="2">
    <location>
        <begin position="565"/>
        <end position="646"/>
    </location>
</feature>
<proteinExistence type="predicted"/>
<feature type="region of interest" description="Disordered" evidence="1">
    <location>
        <begin position="238"/>
        <end position="273"/>
    </location>
</feature>
<accession>A0A3B3TB25</accession>
<keyword evidence="4" id="KW-1185">Reference proteome</keyword>
<feature type="compositionally biased region" description="Basic residues" evidence="1">
    <location>
        <begin position="481"/>
        <end position="490"/>
    </location>
</feature>
<reference evidence="3" key="1">
    <citation type="submission" date="2025-08" db="UniProtKB">
        <authorList>
            <consortium name="Ensembl"/>
        </authorList>
    </citation>
    <scope>IDENTIFICATION</scope>
</reference>
<dbReference type="PANTHER" id="PTHR22443:SF16">
    <property type="entry name" value="KAT8 REGULATORY NSL COMPLEX SUBUNIT 1-LIKE PROTEIN"/>
    <property type="match status" value="1"/>
</dbReference>
<feature type="region of interest" description="Disordered" evidence="1">
    <location>
        <begin position="155"/>
        <end position="186"/>
    </location>
</feature>
<organism evidence="3 4">
    <name type="scientific">Paramormyrops kingsleyae</name>
    <dbReference type="NCBI Taxonomy" id="1676925"/>
    <lineage>
        <taxon>Eukaryota</taxon>
        <taxon>Metazoa</taxon>
        <taxon>Chordata</taxon>
        <taxon>Craniata</taxon>
        <taxon>Vertebrata</taxon>
        <taxon>Euteleostomi</taxon>
        <taxon>Actinopterygii</taxon>
        <taxon>Neopterygii</taxon>
        <taxon>Teleostei</taxon>
        <taxon>Osteoglossocephala</taxon>
        <taxon>Osteoglossomorpha</taxon>
        <taxon>Osteoglossiformes</taxon>
        <taxon>Mormyridae</taxon>
        <taxon>Paramormyrops</taxon>
    </lineage>
</organism>
<evidence type="ECO:0000259" key="2">
    <source>
        <dbReference type="PROSITE" id="PS52052"/>
    </source>
</evidence>
<dbReference type="Pfam" id="PF15275">
    <property type="entry name" value="PEHE"/>
    <property type="match status" value="1"/>
</dbReference>
<evidence type="ECO:0000256" key="1">
    <source>
        <dbReference type="SAM" id="MobiDB-lite"/>
    </source>
</evidence>
<dbReference type="InterPro" id="IPR026180">
    <property type="entry name" value="NSL1"/>
</dbReference>
<dbReference type="Gene3D" id="6.10.250.3170">
    <property type="match status" value="1"/>
</dbReference>
<reference evidence="3" key="2">
    <citation type="submission" date="2025-09" db="UniProtKB">
        <authorList>
            <consortium name="Ensembl"/>
        </authorList>
    </citation>
    <scope>IDENTIFICATION</scope>
</reference>
<dbReference type="GO" id="GO:0044545">
    <property type="term" value="C:NSL complex"/>
    <property type="evidence" value="ECO:0007669"/>
    <property type="project" value="TreeGrafter"/>
</dbReference>